<accession>A0ABU4RLB5</accession>
<protein>
    <submittedName>
        <fullName evidence="2">Uncharacterized protein</fullName>
    </submittedName>
</protein>
<reference evidence="2 3" key="1">
    <citation type="submission" date="2023-11" db="EMBL/GenBank/DDBJ databases">
        <authorList>
            <person name="Bao R."/>
        </authorList>
    </citation>
    <scope>NUCLEOTIDE SEQUENCE [LARGE SCALE GENOMIC DNA]</scope>
    <source>
        <strain evidence="2 3">PJ23</strain>
    </source>
</reference>
<dbReference type="RefSeq" id="WP_319843493.1">
    <property type="nucleotide sequence ID" value="NZ_JAXAFJ010000002.1"/>
</dbReference>
<evidence type="ECO:0000256" key="1">
    <source>
        <dbReference type="SAM" id="SignalP"/>
    </source>
</evidence>
<organism evidence="2 3">
    <name type="scientific">Terrihabitans rhizophilus</name>
    <dbReference type="NCBI Taxonomy" id="3092662"/>
    <lineage>
        <taxon>Bacteria</taxon>
        <taxon>Pseudomonadati</taxon>
        <taxon>Pseudomonadota</taxon>
        <taxon>Alphaproteobacteria</taxon>
        <taxon>Hyphomicrobiales</taxon>
        <taxon>Terrihabitans</taxon>
    </lineage>
</organism>
<dbReference type="Proteomes" id="UP001274321">
    <property type="component" value="Unassembled WGS sequence"/>
</dbReference>
<comment type="caution">
    <text evidence="2">The sequence shown here is derived from an EMBL/GenBank/DDBJ whole genome shotgun (WGS) entry which is preliminary data.</text>
</comment>
<name>A0ABU4RLB5_9HYPH</name>
<keyword evidence="1" id="KW-0732">Signal</keyword>
<sequence>MAHRQLAAWTALSLLAGVPARAENPNLDVQPEPQAISCDEADFSADLREVCDSLAENLSAVMQAPSGAFTFARVKPKPLTRREQVRTTVIASGLDAKRDLLNPFEGAPDKAVGVQVVGTTLPLELSTQVIQPGDPSSGDRLAWELKANPFRGREGIFVSGTAAGNYDSAGGQETVTARAGYRSSVQILDNVRIGSEIAPQLNWTEAAATAAVEPKLTTSASFDRLGDTGLSATLSGDVGYNLPAEGEPSAHGALRLTFRQR</sequence>
<dbReference type="EMBL" id="JAXAFJ010000002">
    <property type="protein sequence ID" value="MDX6805376.1"/>
    <property type="molecule type" value="Genomic_DNA"/>
</dbReference>
<feature type="chain" id="PRO_5047376531" evidence="1">
    <location>
        <begin position="23"/>
        <end position="261"/>
    </location>
</feature>
<evidence type="ECO:0000313" key="3">
    <source>
        <dbReference type="Proteomes" id="UP001274321"/>
    </source>
</evidence>
<gene>
    <name evidence="2" type="ORF">SCD90_04805</name>
</gene>
<feature type="signal peptide" evidence="1">
    <location>
        <begin position="1"/>
        <end position="22"/>
    </location>
</feature>
<proteinExistence type="predicted"/>
<keyword evidence="3" id="KW-1185">Reference proteome</keyword>
<evidence type="ECO:0000313" key="2">
    <source>
        <dbReference type="EMBL" id="MDX6805376.1"/>
    </source>
</evidence>